<dbReference type="InterPro" id="IPR019410">
    <property type="entry name" value="Methyltransf_16"/>
</dbReference>
<feature type="compositionally biased region" description="Polar residues" evidence="1">
    <location>
        <begin position="627"/>
        <end position="640"/>
    </location>
</feature>
<dbReference type="InterPro" id="IPR029063">
    <property type="entry name" value="SAM-dependent_MTases_sf"/>
</dbReference>
<feature type="compositionally biased region" description="Polar residues" evidence="1">
    <location>
        <begin position="660"/>
        <end position="690"/>
    </location>
</feature>
<feature type="region of interest" description="Disordered" evidence="1">
    <location>
        <begin position="174"/>
        <end position="221"/>
    </location>
</feature>
<evidence type="ECO:0000313" key="2">
    <source>
        <dbReference type="EMBL" id="KPI89474.1"/>
    </source>
</evidence>
<sequence length="747" mass="80141">MDRLPPIALASRSEDCSYPRSLVLYLQCAPYNVVLAAFQADCDSRGISWCSACAQELAVQWFLQHPVAQKYPPRQRMLRALLKAYIGAIEEQRVVEFANSSKLSEDEAVQLELMAAYIELSVSGSENMRDTEMSFKTFFNPHAGGPVSPPMCACTPPVPMPPSTFPLSRVNAVNSTPSKLNTPPSELRLVDTAGKDFPPHPVDEPSPPTVPRGATDDAGDEDFQPMLKVQLMPSSAPLQPKSGSFHRPPHSKDKVLDQFCAIRVSNEQFSNVGLSLWPAAFVMAQLLAQEFKGQTHLLSDLLGLPHTSGSLTNGNGTSMPALPTPSKVPSFSISSSSNKPHVGGHSKYANIGGAKGSASGKQYSSQLRILELGAGVGLTPVFLHTIEEYRRHVDTFLATDYQDSIIDNIKFNFKENGITPVEDFTAAKRGLEGDQTPPFHCAAKLDWVNHLKNEGMFIENAVDVVLAADCIYDVDVIPALVDTIHLALTAEDISSYLSHCSRSSVAKADLGSFVSLHSSGSSKDCGSVNGSLAPTPQKKRCCIVVQTHRQNSTMQAFFSAVRKFGQVRSYSLVCQPVGALNMSADGSGIDGGCVPLGSWDAHSAMLNPDRVIFALKRDVVRGDGSLESMSRPFSSQQDRCSSAASNSLASSPGDARHTLSRTSHAATPQNVTGAGSGKATSVPTPQHSSKLNNSVDSCISFGHNLPVVTEAAESQLTDGMIGPFYTSMVGLIGVHIITLKPTKMIPR</sequence>
<comment type="caution">
    <text evidence="2">The sequence shown here is derived from an EMBL/GenBank/DDBJ whole genome shotgun (WGS) entry which is preliminary data.</text>
</comment>
<keyword evidence="3" id="KW-1185">Reference proteome</keyword>
<dbReference type="SUPFAM" id="SSF53335">
    <property type="entry name" value="S-adenosyl-L-methionine-dependent methyltransferases"/>
    <property type="match status" value="1"/>
</dbReference>
<feature type="region of interest" description="Disordered" evidence="1">
    <location>
        <begin position="326"/>
        <end position="348"/>
    </location>
</feature>
<feature type="region of interest" description="Disordered" evidence="1">
    <location>
        <begin position="626"/>
        <end position="690"/>
    </location>
</feature>
<dbReference type="AlphaFoldDB" id="A0A0N1I298"/>
<reference evidence="2 3" key="1">
    <citation type="journal article" date="2015" name="PLoS Pathog.">
        <title>Leptomonas seymouri: Adaptations to the Dixenous Life Cycle Analyzed by Genome Sequencing, Transcriptome Profiling and Co-infection with Leishmania donovani.</title>
        <authorList>
            <person name="Kraeva N."/>
            <person name="Butenko A."/>
            <person name="Hlavacova J."/>
            <person name="Kostygov A."/>
            <person name="Myskova J."/>
            <person name="Grybchuk D."/>
            <person name="Lestinova T."/>
            <person name="Votypka J."/>
            <person name="Volf P."/>
            <person name="Opperdoes F."/>
            <person name="Flegontov P."/>
            <person name="Lukes J."/>
            <person name="Yurchenko V."/>
        </authorList>
    </citation>
    <scope>NUCLEOTIDE SEQUENCE [LARGE SCALE GENOMIC DNA]</scope>
    <source>
        <strain evidence="2 3">ATCC 30220</strain>
    </source>
</reference>
<evidence type="ECO:0000256" key="1">
    <source>
        <dbReference type="SAM" id="MobiDB-lite"/>
    </source>
</evidence>
<dbReference type="EMBL" id="LJSK01000023">
    <property type="protein sequence ID" value="KPI89474.1"/>
    <property type="molecule type" value="Genomic_DNA"/>
</dbReference>
<accession>A0A0N1I298</accession>
<dbReference type="OrthoDB" id="194386at2759"/>
<dbReference type="PANTHER" id="PTHR14614:SF130">
    <property type="entry name" value="PROTEIN-LYSINE N-METHYLTRANSFERASE EEF2KMT"/>
    <property type="match status" value="1"/>
</dbReference>
<organism evidence="2 3">
    <name type="scientific">Leptomonas seymouri</name>
    <dbReference type="NCBI Taxonomy" id="5684"/>
    <lineage>
        <taxon>Eukaryota</taxon>
        <taxon>Discoba</taxon>
        <taxon>Euglenozoa</taxon>
        <taxon>Kinetoplastea</taxon>
        <taxon>Metakinetoplastina</taxon>
        <taxon>Trypanosomatida</taxon>
        <taxon>Trypanosomatidae</taxon>
        <taxon>Leishmaniinae</taxon>
        <taxon>Leptomonas</taxon>
    </lineage>
</organism>
<protein>
    <recommendedName>
        <fullName evidence="4">Methyltransferase</fullName>
    </recommendedName>
</protein>
<name>A0A0N1I298_LEPSE</name>
<dbReference type="VEuPathDB" id="TriTrypDB:Lsey_0023_0310"/>
<proteinExistence type="predicted"/>
<feature type="compositionally biased region" description="Basic and acidic residues" evidence="1">
    <location>
        <begin position="193"/>
        <end position="203"/>
    </location>
</feature>
<dbReference type="Gene3D" id="3.40.50.150">
    <property type="entry name" value="Vaccinia Virus protein VP39"/>
    <property type="match status" value="1"/>
</dbReference>
<feature type="compositionally biased region" description="Low complexity" evidence="1">
    <location>
        <begin position="641"/>
        <end position="651"/>
    </location>
</feature>
<dbReference type="PANTHER" id="PTHR14614">
    <property type="entry name" value="HEPATOCELLULAR CARCINOMA-ASSOCIATED ANTIGEN"/>
    <property type="match status" value="1"/>
</dbReference>
<feature type="compositionally biased region" description="Polar residues" evidence="1">
    <location>
        <begin position="174"/>
        <end position="184"/>
    </location>
</feature>
<evidence type="ECO:0008006" key="4">
    <source>
        <dbReference type="Google" id="ProtNLM"/>
    </source>
</evidence>
<feature type="compositionally biased region" description="Low complexity" evidence="1">
    <location>
        <begin position="327"/>
        <end position="337"/>
    </location>
</feature>
<gene>
    <name evidence="2" type="ORF">ABL78_1438</name>
</gene>
<dbReference type="Proteomes" id="UP000038009">
    <property type="component" value="Unassembled WGS sequence"/>
</dbReference>
<evidence type="ECO:0000313" key="3">
    <source>
        <dbReference type="Proteomes" id="UP000038009"/>
    </source>
</evidence>
<dbReference type="OMA" id="MIGPFYT"/>
<dbReference type="Pfam" id="PF10294">
    <property type="entry name" value="Methyltransf_16"/>
    <property type="match status" value="1"/>
</dbReference>